<dbReference type="SMART" id="SM00343">
    <property type="entry name" value="ZnF_C2HC"/>
    <property type="match status" value="1"/>
</dbReference>
<gene>
    <name evidence="3" type="ORF">HanXRQr2_Chr11g0482881</name>
</gene>
<dbReference type="AlphaFoldDB" id="A0A9K3HNJ8"/>
<keyword evidence="1" id="KW-0862">Zinc</keyword>
<sequence length="385" mass="44209">MESLVAMLESYESLVAGRIGNPMLTKEDYDHIDAEELELMDVKWCLASVVRREEKFQQITSRDEFRGMATSPLGFDKSKVTCFRCKGKGHFKRECNNQESTGSQEKNNYYQKSIFHKIKQQSSSSHVNDNGKKKALIIHQDDEKVAEGFSWDKYIPDSALVARVLEDKASQKRIPIFSDLGSDADTDDEEEYLNKCRKSIDPDSFNFFYADKVEMLNQKKIDRLKREMEAAKLLADEKAKIEAGKTKDEAVNENAIEKIVEVEKVVEKIVEVEKVVEVENIVEVEKIVEIEKVVEIEKLVEIEKIVEVEKIVEKVVEVEKPCLKCSEFCKTCEEKDKKIAELEKMKEDLLSDVKYVKESYDVLNRTVDSLKSRASSMSTLKIVLS</sequence>
<keyword evidence="1" id="KW-0863">Zinc-finger</keyword>
<evidence type="ECO:0000313" key="4">
    <source>
        <dbReference type="Proteomes" id="UP000215914"/>
    </source>
</evidence>
<dbReference type="GO" id="GO:0003676">
    <property type="term" value="F:nucleic acid binding"/>
    <property type="evidence" value="ECO:0007669"/>
    <property type="project" value="InterPro"/>
</dbReference>
<dbReference type="PROSITE" id="PS50158">
    <property type="entry name" value="ZF_CCHC"/>
    <property type="match status" value="1"/>
</dbReference>
<organism evidence="3 4">
    <name type="scientific">Helianthus annuus</name>
    <name type="common">Common sunflower</name>
    <dbReference type="NCBI Taxonomy" id="4232"/>
    <lineage>
        <taxon>Eukaryota</taxon>
        <taxon>Viridiplantae</taxon>
        <taxon>Streptophyta</taxon>
        <taxon>Embryophyta</taxon>
        <taxon>Tracheophyta</taxon>
        <taxon>Spermatophyta</taxon>
        <taxon>Magnoliopsida</taxon>
        <taxon>eudicotyledons</taxon>
        <taxon>Gunneridae</taxon>
        <taxon>Pentapetalae</taxon>
        <taxon>asterids</taxon>
        <taxon>campanulids</taxon>
        <taxon>Asterales</taxon>
        <taxon>Asteraceae</taxon>
        <taxon>Asteroideae</taxon>
        <taxon>Heliantheae alliance</taxon>
        <taxon>Heliantheae</taxon>
        <taxon>Helianthus</taxon>
    </lineage>
</organism>
<keyword evidence="1" id="KW-0479">Metal-binding</keyword>
<evidence type="ECO:0000256" key="1">
    <source>
        <dbReference type="PROSITE-ProRule" id="PRU00047"/>
    </source>
</evidence>
<reference evidence="3" key="2">
    <citation type="submission" date="2020-06" db="EMBL/GenBank/DDBJ databases">
        <title>Helianthus annuus Genome sequencing and assembly Release 2.</title>
        <authorList>
            <person name="Gouzy J."/>
            <person name="Langlade N."/>
            <person name="Munos S."/>
        </authorList>
    </citation>
    <scope>NUCLEOTIDE SEQUENCE</scope>
    <source>
        <tissue evidence="3">Leaves</tissue>
    </source>
</reference>
<proteinExistence type="predicted"/>
<evidence type="ECO:0000313" key="3">
    <source>
        <dbReference type="EMBL" id="KAF5781380.1"/>
    </source>
</evidence>
<comment type="caution">
    <text evidence="3">The sequence shown here is derived from an EMBL/GenBank/DDBJ whole genome shotgun (WGS) entry which is preliminary data.</text>
</comment>
<feature type="domain" description="CCHC-type" evidence="2">
    <location>
        <begin position="82"/>
        <end position="95"/>
    </location>
</feature>
<dbReference type="Proteomes" id="UP000215914">
    <property type="component" value="Unassembled WGS sequence"/>
</dbReference>
<dbReference type="GO" id="GO:0008270">
    <property type="term" value="F:zinc ion binding"/>
    <property type="evidence" value="ECO:0007669"/>
    <property type="project" value="UniProtKB-KW"/>
</dbReference>
<dbReference type="Gramene" id="mRNA:HanXRQr2_Chr11g0482881">
    <property type="protein sequence ID" value="CDS:HanXRQr2_Chr11g0482881.1"/>
    <property type="gene ID" value="HanXRQr2_Chr11g0482881"/>
</dbReference>
<dbReference type="SUPFAM" id="SSF57756">
    <property type="entry name" value="Retrovirus zinc finger-like domains"/>
    <property type="match status" value="1"/>
</dbReference>
<protein>
    <submittedName>
        <fullName evidence="3">Transcription factor interactor and regulator CCHC(Zn) family</fullName>
    </submittedName>
</protein>
<keyword evidence="4" id="KW-1185">Reference proteome</keyword>
<accession>A0A9K3HNJ8</accession>
<dbReference type="Gene3D" id="4.10.60.10">
    <property type="entry name" value="Zinc finger, CCHC-type"/>
    <property type="match status" value="1"/>
</dbReference>
<name>A0A9K3HNJ8_HELAN</name>
<reference evidence="3" key="1">
    <citation type="journal article" date="2017" name="Nature">
        <title>The sunflower genome provides insights into oil metabolism, flowering and Asterid evolution.</title>
        <authorList>
            <person name="Badouin H."/>
            <person name="Gouzy J."/>
            <person name="Grassa C.J."/>
            <person name="Murat F."/>
            <person name="Staton S.E."/>
            <person name="Cottret L."/>
            <person name="Lelandais-Briere C."/>
            <person name="Owens G.L."/>
            <person name="Carrere S."/>
            <person name="Mayjonade B."/>
            <person name="Legrand L."/>
            <person name="Gill N."/>
            <person name="Kane N.C."/>
            <person name="Bowers J.E."/>
            <person name="Hubner S."/>
            <person name="Bellec A."/>
            <person name="Berard A."/>
            <person name="Berges H."/>
            <person name="Blanchet N."/>
            <person name="Boniface M.C."/>
            <person name="Brunel D."/>
            <person name="Catrice O."/>
            <person name="Chaidir N."/>
            <person name="Claudel C."/>
            <person name="Donnadieu C."/>
            <person name="Faraut T."/>
            <person name="Fievet G."/>
            <person name="Helmstetter N."/>
            <person name="King M."/>
            <person name="Knapp S.J."/>
            <person name="Lai Z."/>
            <person name="Le Paslier M.C."/>
            <person name="Lippi Y."/>
            <person name="Lorenzon L."/>
            <person name="Mandel J.R."/>
            <person name="Marage G."/>
            <person name="Marchand G."/>
            <person name="Marquand E."/>
            <person name="Bret-Mestries E."/>
            <person name="Morien E."/>
            <person name="Nambeesan S."/>
            <person name="Nguyen T."/>
            <person name="Pegot-Espagnet P."/>
            <person name="Pouilly N."/>
            <person name="Raftis F."/>
            <person name="Sallet E."/>
            <person name="Schiex T."/>
            <person name="Thomas J."/>
            <person name="Vandecasteele C."/>
            <person name="Vares D."/>
            <person name="Vear F."/>
            <person name="Vautrin S."/>
            <person name="Crespi M."/>
            <person name="Mangin B."/>
            <person name="Burke J.M."/>
            <person name="Salse J."/>
            <person name="Munos S."/>
            <person name="Vincourt P."/>
            <person name="Rieseberg L.H."/>
            <person name="Langlade N.B."/>
        </authorList>
    </citation>
    <scope>NUCLEOTIDE SEQUENCE</scope>
    <source>
        <tissue evidence="3">Leaves</tissue>
    </source>
</reference>
<dbReference type="EMBL" id="MNCJ02000326">
    <property type="protein sequence ID" value="KAF5781380.1"/>
    <property type="molecule type" value="Genomic_DNA"/>
</dbReference>
<evidence type="ECO:0000259" key="2">
    <source>
        <dbReference type="PROSITE" id="PS50158"/>
    </source>
</evidence>
<dbReference type="InterPro" id="IPR036875">
    <property type="entry name" value="Znf_CCHC_sf"/>
</dbReference>
<dbReference type="InterPro" id="IPR001878">
    <property type="entry name" value="Znf_CCHC"/>
</dbReference>